<dbReference type="Pfam" id="PF05368">
    <property type="entry name" value="NmrA"/>
    <property type="match status" value="1"/>
</dbReference>
<evidence type="ECO:0000313" key="5">
    <source>
        <dbReference type="Proteomes" id="UP000076798"/>
    </source>
</evidence>
<dbReference type="EMBL" id="KV428240">
    <property type="protein sequence ID" value="KZT33448.1"/>
    <property type="molecule type" value="Genomic_DNA"/>
</dbReference>
<keyword evidence="2" id="KW-0521">NADP</keyword>
<evidence type="ECO:0000313" key="4">
    <source>
        <dbReference type="EMBL" id="KZT33448.1"/>
    </source>
</evidence>
<dbReference type="STRING" id="1314776.A0A165YNY1"/>
<reference evidence="4 5" key="1">
    <citation type="journal article" date="2016" name="Mol. Biol. Evol.">
        <title>Comparative Genomics of Early-Diverging Mushroom-Forming Fungi Provides Insights into the Origins of Lignocellulose Decay Capabilities.</title>
        <authorList>
            <person name="Nagy L.G."/>
            <person name="Riley R."/>
            <person name="Tritt A."/>
            <person name="Adam C."/>
            <person name="Daum C."/>
            <person name="Floudas D."/>
            <person name="Sun H."/>
            <person name="Yadav J.S."/>
            <person name="Pangilinan J."/>
            <person name="Larsson K.H."/>
            <person name="Matsuura K."/>
            <person name="Barry K."/>
            <person name="Labutti K."/>
            <person name="Kuo R."/>
            <person name="Ohm R.A."/>
            <person name="Bhattacharya S.S."/>
            <person name="Shirouzu T."/>
            <person name="Yoshinaga Y."/>
            <person name="Martin F.M."/>
            <person name="Grigoriev I.V."/>
            <person name="Hibbett D.S."/>
        </authorList>
    </citation>
    <scope>NUCLEOTIDE SEQUENCE [LARGE SCALE GENOMIC DNA]</scope>
    <source>
        <strain evidence="4 5">HHB10207 ss-3</strain>
    </source>
</reference>
<evidence type="ECO:0000259" key="3">
    <source>
        <dbReference type="Pfam" id="PF05368"/>
    </source>
</evidence>
<dbReference type="AlphaFoldDB" id="A0A165YNY1"/>
<sequence length="121" mass="12678">MSQSNKLILVIGATGVQGRAVIDALLAPGPDGTTSPYSVRALTRNFDSRSAKELAAIKKVELFQGSFTDAGAIYRALEGCYGAFVNTDGSTEEIVDTRSTKGGNARNSRGGCRGFGVRIGF</sequence>
<dbReference type="OrthoDB" id="300709at2759"/>
<accession>A0A165YNY1</accession>
<keyword evidence="5" id="KW-1185">Reference proteome</keyword>
<name>A0A165YNY1_9AGAM</name>
<protein>
    <submittedName>
        <fullName evidence="4">NAD(P)-binding protein</fullName>
    </submittedName>
</protein>
<dbReference type="PANTHER" id="PTHR42748">
    <property type="entry name" value="NITROGEN METABOLITE REPRESSION PROTEIN NMRA FAMILY MEMBER"/>
    <property type="match status" value="1"/>
</dbReference>
<dbReference type="InterPro" id="IPR051164">
    <property type="entry name" value="NmrA-like_oxidored"/>
</dbReference>
<proteinExistence type="inferred from homology"/>
<dbReference type="Proteomes" id="UP000076798">
    <property type="component" value="Unassembled WGS sequence"/>
</dbReference>
<dbReference type="PANTHER" id="PTHR42748:SF14">
    <property type="entry name" value="SNOAL-LIKE DOMAIN-CONTAINING PROTEIN"/>
    <property type="match status" value="1"/>
</dbReference>
<dbReference type="SUPFAM" id="SSF51735">
    <property type="entry name" value="NAD(P)-binding Rossmann-fold domains"/>
    <property type="match status" value="1"/>
</dbReference>
<organism evidence="4 5">
    <name type="scientific">Sistotremastrum suecicum HHB10207 ss-3</name>
    <dbReference type="NCBI Taxonomy" id="1314776"/>
    <lineage>
        <taxon>Eukaryota</taxon>
        <taxon>Fungi</taxon>
        <taxon>Dikarya</taxon>
        <taxon>Basidiomycota</taxon>
        <taxon>Agaricomycotina</taxon>
        <taxon>Agaricomycetes</taxon>
        <taxon>Sistotremastrales</taxon>
        <taxon>Sistotremastraceae</taxon>
        <taxon>Sistotremastrum</taxon>
    </lineage>
</organism>
<gene>
    <name evidence="4" type="ORF">SISSUDRAFT_1054189</name>
</gene>
<dbReference type="GO" id="GO:0005634">
    <property type="term" value="C:nucleus"/>
    <property type="evidence" value="ECO:0007669"/>
    <property type="project" value="TreeGrafter"/>
</dbReference>
<dbReference type="InterPro" id="IPR008030">
    <property type="entry name" value="NmrA-like"/>
</dbReference>
<evidence type="ECO:0000256" key="1">
    <source>
        <dbReference type="ARBA" id="ARBA00006328"/>
    </source>
</evidence>
<feature type="domain" description="NmrA-like" evidence="3">
    <location>
        <begin position="5"/>
        <end position="95"/>
    </location>
</feature>
<dbReference type="Gene3D" id="3.40.50.720">
    <property type="entry name" value="NAD(P)-binding Rossmann-like Domain"/>
    <property type="match status" value="1"/>
</dbReference>
<comment type="similarity">
    <text evidence="1">Belongs to the NmrA-type oxidoreductase family.</text>
</comment>
<evidence type="ECO:0000256" key="2">
    <source>
        <dbReference type="ARBA" id="ARBA00022857"/>
    </source>
</evidence>
<dbReference type="InterPro" id="IPR036291">
    <property type="entry name" value="NAD(P)-bd_dom_sf"/>
</dbReference>